<comment type="caution">
    <text evidence="2">The sequence shown here is derived from an EMBL/GenBank/DDBJ whole genome shotgun (WGS) entry which is preliminary data.</text>
</comment>
<dbReference type="Proteomes" id="UP000199173">
    <property type="component" value="Unassembled WGS sequence"/>
</dbReference>
<sequence length="89" mass="10167">MWAAIIKVLAGLFYVAIAFFITGAVRPVDRFWLWSSDRLFDLLWQHKILADIYEWGMDPASTFMLVLIVLVIAWGLARGVKGVRTILGR</sequence>
<keyword evidence="1" id="KW-0812">Transmembrane</keyword>
<dbReference type="RefSeq" id="WP_072438521.1">
    <property type="nucleotide sequence ID" value="NZ_FONC01000001.1"/>
</dbReference>
<keyword evidence="4" id="KW-1185">Reference proteome</keyword>
<evidence type="ECO:0000313" key="3">
    <source>
        <dbReference type="EMBL" id="SFT47924.1"/>
    </source>
</evidence>
<evidence type="ECO:0000256" key="1">
    <source>
        <dbReference type="SAM" id="Phobius"/>
    </source>
</evidence>
<feature type="transmembrane region" description="Helical" evidence="1">
    <location>
        <begin position="60"/>
        <end position="80"/>
    </location>
</feature>
<dbReference type="Proteomes" id="UP000198760">
    <property type="component" value="Unassembled WGS sequence"/>
</dbReference>
<evidence type="ECO:0000313" key="2">
    <source>
        <dbReference type="EMBL" id="SFQ99976.1"/>
    </source>
</evidence>
<name>A0AAX2EN20_9ENTR</name>
<keyword evidence="1" id="KW-0472">Membrane</keyword>
<gene>
    <name evidence="3" type="ORF">SAMN03159428_00780</name>
    <name evidence="2" type="ORF">SAMN03159514_00783</name>
</gene>
<organism evidence="2 5">
    <name type="scientific">Kosakonia radicincitans</name>
    <dbReference type="NCBI Taxonomy" id="283686"/>
    <lineage>
        <taxon>Bacteria</taxon>
        <taxon>Pseudomonadati</taxon>
        <taxon>Pseudomonadota</taxon>
        <taxon>Gammaproteobacteria</taxon>
        <taxon>Enterobacterales</taxon>
        <taxon>Enterobacteriaceae</taxon>
        <taxon>Kosakonia</taxon>
    </lineage>
</organism>
<accession>A0AAX2EN20</accession>
<dbReference type="EMBL" id="FPAV01000001">
    <property type="protein sequence ID" value="SFT47924.1"/>
    <property type="molecule type" value="Genomic_DNA"/>
</dbReference>
<evidence type="ECO:0000313" key="5">
    <source>
        <dbReference type="Proteomes" id="UP000199173"/>
    </source>
</evidence>
<reference evidence="4 5" key="1">
    <citation type="submission" date="2016-10" db="EMBL/GenBank/DDBJ databases">
        <authorList>
            <person name="Varghese N."/>
            <person name="Submissions S."/>
        </authorList>
    </citation>
    <scope>NUCLEOTIDE SEQUENCE [LARGE SCALE GENOMIC DNA]</scope>
    <source>
        <strain evidence="3 4">NFIX06</strain>
        <strain evidence="2 5">NFIX08</strain>
    </source>
</reference>
<proteinExistence type="predicted"/>
<dbReference type="EMBL" id="FOYJ01000001">
    <property type="protein sequence ID" value="SFQ99976.1"/>
    <property type="molecule type" value="Genomic_DNA"/>
</dbReference>
<evidence type="ECO:0000313" key="4">
    <source>
        <dbReference type="Proteomes" id="UP000198760"/>
    </source>
</evidence>
<evidence type="ECO:0008006" key="6">
    <source>
        <dbReference type="Google" id="ProtNLM"/>
    </source>
</evidence>
<keyword evidence="1" id="KW-1133">Transmembrane helix</keyword>
<dbReference type="AlphaFoldDB" id="A0AAX2EN20"/>
<protein>
    <recommendedName>
        <fullName evidence="6">YggT family protein</fullName>
    </recommendedName>
</protein>